<comment type="similarity">
    <text evidence="2">Belongs to the ABC-2 integral membrane protein family.</text>
</comment>
<feature type="transmembrane region" description="Helical" evidence="8">
    <location>
        <begin position="293"/>
        <end position="313"/>
    </location>
</feature>
<accession>A0A0W8FXI1</accession>
<evidence type="ECO:0000313" key="10">
    <source>
        <dbReference type="EMBL" id="KUG25474.1"/>
    </source>
</evidence>
<evidence type="ECO:0000256" key="5">
    <source>
        <dbReference type="ARBA" id="ARBA00022692"/>
    </source>
</evidence>
<proteinExistence type="inferred from homology"/>
<feature type="transmembrane region" description="Helical" evidence="8">
    <location>
        <begin position="260"/>
        <end position="281"/>
    </location>
</feature>
<organism evidence="10">
    <name type="scientific">hydrocarbon metagenome</name>
    <dbReference type="NCBI Taxonomy" id="938273"/>
    <lineage>
        <taxon>unclassified sequences</taxon>
        <taxon>metagenomes</taxon>
        <taxon>ecological metagenomes</taxon>
    </lineage>
</organism>
<feature type="transmembrane region" description="Helical" evidence="8">
    <location>
        <begin position="21"/>
        <end position="40"/>
    </location>
</feature>
<keyword evidence="5 8" id="KW-0812">Transmembrane</keyword>
<evidence type="ECO:0000256" key="8">
    <source>
        <dbReference type="SAM" id="Phobius"/>
    </source>
</evidence>
<keyword evidence="6 8" id="KW-1133">Transmembrane helix</keyword>
<protein>
    <submittedName>
        <fullName evidence="10">Abc-type multidrug transport system, permease component</fullName>
    </submittedName>
</protein>
<gene>
    <name evidence="10" type="ORF">ASZ90_004709</name>
</gene>
<feature type="transmembrane region" description="Helical" evidence="8">
    <location>
        <begin position="181"/>
        <end position="204"/>
    </location>
</feature>
<dbReference type="EMBL" id="LNQE01000677">
    <property type="protein sequence ID" value="KUG25474.1"/>
    <property type="molecule type" value="Genomic_DNA"/>
</dbReference>
<dbReference type="GO" id="GO:0140359">
    <property type="term" value="F:ABC-type transporter activity"/>
    <property type="evidence" value="ECO:0007669"/>
    <property type="project" value="InterPro"/>
</dbReference>
<keyword evidence="4" id="KW-1003">Cell membrane</keyword>
<feature type="domain" description="ABC transmembrane type-2" evidence="9">
    <location>
        <begin position="136"/>
        <end position="374"/>
    </location>
</feature>
<sequence>MKTTIHFIKKEFLQFKRDPKMFVLILGAPIIQLIFLGYAATFDVNVVHTAVYDMDKSQESRKYIESFKSTGYFAFDYYVDNYSQLTQHIDNANVILGLVIPRGFENKIQRGETVKVQAIFDGSDGNTASIAAGYLQGITQKYSKEIVTDIRNKLGIKALPVGSVKSSPRVWYNPELTTRNFMVPGIVGLLLMIITLILTSLAIVKEKEVGTLEQLIVTPIKPYQMIVGKLVPFAILGFTAVILVISAMNIIFGIAVKGSVLFLLFSSFVFILSTLGLGLFVSTISKTQQQAMMLAIFLVSMPMIFLSGFAFPIENMPDIIQAITYVIPLRYFMTIIRGVILKGIGISDLWFELLAMFGIGMLILSLSVMRFQKRLD</sequence>
<dbReference type="PROSITE" id="PS51012">
    <property type="entry name" value="ABC_TM2"/>
    <property type="match status" value="1"/>
</dbReference>
<evidence type="ECO:0000256" key="7">
    <source>
        <dbReference type="ARBA" id="ARBA00023136"/>
    </source>
</evidence>
<keyword evidence="7 8" id="KW-0472">Membrane</keyword>
<dbReference type="InterPro" id="IPR047817">
    <property type="entry name" value="ABC2_TM_bact-type"/>
</dbReference>
<keyword evidence="3" id="KW-0813">Transport</keyword>
<evidence type="ECO:0000256" key="2">
    <source>
        <dbReference type="ARBA" id="ARBA00007783"/>
    </source>
</evidence>
<dbReference type="InterPro" id="IPR013525">
    <property type="entry name" value="ABC2_TM"/>
</dbReference>
<evidence type="ECO:0000256" key="4">
    <source>
        <dbReference type="ARBA" id="ARBA00022475"/>
    </source>
</evidence>
<feature type="transmembrane region" description="Helical" evidence="8">
    <location>
        <begin position="319"/>
        <end position="340"/>
    </location>
</feature>
<evidence type="ECO:0000256" key="6">
    <source>
        <dbReference type="ARBA" id="ARBA00022989"/>
    </source>
</evidence>
<dbReference type="AlphaFoldDB" id="A0A0W8FXI1"/>
<reference evidence="10" key="1">
    <citation type="journal article" date="2015" name="Proc. Natl. Acad. Sci. U.S.A.">
        <title>Networks of energetic and metabolic interactions define dynamics in microbial communities.</title>
        <authorList>
            <person name="Embree M."/>
            <person name="Liu J.K."/>
            <person name="Al-Bassam M.M."/>
            <person name="Zengler K."/>
        </authorList>
    </citation>
    <scope>NUCLEOTIDE SEQUENCE</scope>
</reference>
<evidence type="ECO:0000256" key="3">
    <source>
        <dbReference type="ARBA" id="ARBA00022448"/>
    </source>
</evidence>
<dbReference type="GO" id="GO:0005886">
    <property type="term" value="C:plasma membrane"/>
    <property type="evidence" value="ECO:0007669"/>
    <property type="project" value="UniProtKB-SubCell"/>
</dbReference>
<comment type="caution">
    <text evidence="10">The sequence shown here is derived from an EMBL/GenBank/DDBJ whole genome shotgun (WGS) entry which is preliminary data.</text>
</comment>
<evidence type="ECO:0000256" key="1">
    <source>
        <dbReference type="ARBA" id="ARBA00004651"/>
    </source>
</evidence>
<dbReference type="PANTHER" id="PTHR30294">
    <property type="entry name" value="MEMBRANE COMPONENT OF ABC TRANSPORTER YHHJ-RELATED"/>
    <property type="match status" value="1"/>
</dbReference>
<comment type="subcellular location">
    <subcellularLocation>
        <location evidence="1">Cell membrane</location>
        <topology evidence="1">Multi-pass membrane protein</topology>
    </subcellularLocation>
</comment>
<dbReference type="InterPro" id="IPR051449">
    <property type="entry name" value="ABC-2_transporter_component"/>
</dbReference>
<dbReference type="Pfam" id="PF12698">
    <property type="entry name" value="ABC2_membrane_3"/>
    <property type="match status" value="1"/>
</dbReference>
<dbReference type="PANTHER" id="PTHR30294:SF29">
    <property type="entry name" value="MULTIDRUG ABC TRANSPORTER PERMEASE YBHS-RELATED"/>
    <property type="match status" value="1"/>
</dbReference>
<evidence type="ECO:0000259" key="9">
    <source>
        <dbReference type="PROSITE" id="PS51012"/>
    </source>
</evidence>
<feature type="transmembrane region" description="Helical" evidence="8">
    <location>
        <begin position="230"/>
        <end position="254"/>
    </location>
</feature>
<feature type="transmembrane region" description="Helical" evidence="8">
    <location>
        <begin position="349"/>
        <end position="369"/>
    </location>
</feature>
<dbReference type="Gene3D" id="3.40.1710.10">
    <property type="entry name" value="abc type-2 transporter like domain"/>
    <property type="match status" value="1"/>
</dbReference>
<name>A0A0W8FXI1_9ZZZZ</name>